<keyword evidence="1" id="KW-0812">Transmembrane</keyword>
<gene>
    <name evidence="2" type="ORF">A7J15_02470</name>
</gene>
<sequence length="145" mass="15551">MVGMTIAHEAATPTSTAGTVRVLRVFLIRVLIAAAVYAWLVHGSKSGAVGPEPDAARVSFAIGPNPIMLIVFAVIAISGFRAAERGEPELAALLRRRLRLIVALVALSLVVTVCWISLYPLEGWPQPNTWFFPFPFAAVEMVGPS</sequence>
<proteinExistence type="predicted"/>
<keyword evidence="1" id="KW-0472">Membrane</keyword>
<dbReference type="Proteomes" id="UP000093355">
    <property type="component" value="Unassembled WGS sequence"/>
</dbReference>
<comment type="caution">
    <text evidence="2">The sequence shown here is derived from an EMBL/GenBank/DDBJ whole genome shotgun (WGS) entry which is preliminary data.</text>
</comment>
<reference evidence="2 3" key="1">
    <citation type="submission" date="2016-05" db="EMBL/GenBank/DDBJ databases">
        <authorList>
            <person name="Lavstsen T."/>
            <person name="Jespersen J.S."/>
        </authorList>
    </citation>
    <scope>NUCLEOTIDE SEQUENCE [LARGE SCALE GENOMIC DNA]</scope>
    <source>
        <strain evidence="2 3">YLB-01</strain>
    </source>
</reference>
<dbReference type="AlphaFoldDB" id="A0A1B9NFG2"/>
<evidence type="ECO:0000256" key="1">
    <source>
        <dbReference type="SAM" id="Phobius"/>
    </source>
</evidence>
<dbReference type="EMBL" id="LXMD01000013">
    <property type="protein sequence ID" value="OCG75284.1"/>
    <property type="molecule type" value="Genomic_DNA"/>
</dbReference>
<evidence type="ECO:0000313" key="3">
    <source>
        <dbReference type="Proteomes" id="UP000093355"/>
    </source>
</evidence>
<feature type="transmembrane region" description="Helical" evidence="1">
    <location>
        <begin position="21"/>
        <end position="40"/>
    </location>
</feature>
<keyword evidence="3" id="KW-1185">Reference proteome</keyword>
<protein>
    <submittedName>
        <fullName evidence="2">Uncharacterized protein</fullName>
    </submittedName>
</protein>
<keyword evidence="1" id="KW-1133">Transmembrane helix</keyword>
<name>A0A1B9NFG2_9MICO</name>
<accession>A0A1B9NFG2</accession>
<organism evidence="2 3">
    <name type="scientific">Microbacterium sediminis</name>
    <dbReference type="NCBI Taxonomy" id="904291"/>
    <lineage>
        <taxon>Bacteria</taxon>
        <taxon>Bacillati</taxon>
        <taxon>Actinomycetota</taxon>
        <taxon>Actinomycetes</taxon>
        <taxon>Micrococcales</taxon>
        <taxon>Microbacteriaceae</taxon>
        <taxon>Microbacterium</taxon>
    </lineage>
</organism>
<feature type="transmembrane region" description="Helical" evidence="1">
    <location>
        <begin position="60"/>
        <end position="80"/>
    </location>
</feature>
<evidence type="ECO:0000313" key="2">
    <source>
        <dbReference type="EMBL" id="OCG75284.1"/>
    </source>
</evidence>
<feature type="transmembrane region" description="Helical" evidence="1">
    <location>
        <begin position="100"/>
        <end position="121"/>
    </location>
</feature>